<accession>A0A6J5RWL7</accession>
<protein>
    <submittedName>
        <fullName evidence="3">Uncharacterized protein</fullName>
    </submittedName>
</protein>
<sequence>MLNDEKLIEISRGVDSYLSTLLVKYEVTPLSLAAVLLARAMVLNKEAGSTEDFLKLLSSISRDPPMQKNEKVH</sequence>
<gene>
    <name evidence="2" type="ORF">UFOVP1066_200</name>
    <name evidence="3" type="ORF">UFOVP1315_137</name>
    <name evidence="4" type="ORF">UFOVP1421_98</name>
    <name evidence="5" type="ORF">UFOVP1525_108</name>
    <name evidence="1" type="ORF">UFOVP909_71</name>
</gene>
<dbReference type="EMBL" id="LR797375">
    <property type="protein sequence ID" value="CAB4211491.1"/>
    <property type="molecule type" value="Genomic_DNA"/>
</dbReference>
<dbReference type="EMBL" id="LR797019">
    <property type="protein sequence ID" value="CAB4182283.1"/>
    <property type="molecule type" value="Genomic_DNA"/>
</dbReference>
<evidence type="ECO:0000313" key="1">
    <source>
        <dbReference type="EMBL" id="CAB4170507.1"/>
    </source>
</evidence>
<dbReference type="EMBL" id="LR798454">
    <property type="protein sequence ID" value="CAB5238604.1"/>
    <property type="molecule type" value="Genomic_DNA"/>
</dbReference>
<evidence type="ECO:0000313" key="5">
    <source>
        <dbReference type="EMBL" id="CAB5238604.1"/>
    </source>
</evidence>
<evidence type="ECO:0000313" key="3">
    <source>
        <dbReference type="EMBL" id="CAB4198536.1"/>
    </source>
</evidence>
<organism evidence="3">
    <name type="scientific">uncultured Caudovirales phage</name>
    <dbReference type="NCBI Taxonomy" id="2100421"/>
    <lineage>
        <taxon>Viruses</taxon>
        <taxon>Duplodnaviria</taxon>
        <taxon>Heunggongvirae</taxon>
        <taxon>Uroviricota</taxon>
        <taxon>Caudoviricetes</taxon>
        <taxon>Peduoviridae</taxon>
        <taxon>Maltschvirus</taxon>
        <taxon>Maltschvirus maltsch</taxon>
    </lineage>
</organism>
<proteinExistence type="predicted"/>
<reference evidence="3" key="1">
    <citation type="submission" date="2020-05" db="EMBL/GenBank/DDBJ databases">
        <authorList>
            <person name="Chiriac C."/>
            <person name="Salcher M."/>
            <person name="Ghai R."/>
            <person name="Kavagutti S V."/>
        </authorList>
    </citation>
    <scope>NUCLEOTIDE SEQUENCE</scope>
</reference>
<dbReference type="EMBL" id="LR796861">
    <property type="protein sequence ID" value="CAB4170507.1"/>
    <property type="molecule type" value="Genomic_DNA"/>
</dbReference>
<name>A0A6J5RWL7_9CAUD</name>
<evidence type="ECO:0000313" key="4">
    <source>
        <dbReference type="EMBL" id="CAB4211491.1"/>
    </source>
</evidence>
<dbReference type="EMBL" id="LR797272">
    <property type="protein sequence ID" value="CAB4198536.1"/>
    <property type="molecule type" value="Genomic_DNA"/>
</dbReference>
<evidence type="ECO:0000313" key="2">
    <source>
        <dbReference type="EMBL" id="CAB4182283.1"/>
    </source>
</evidence>